<dbReference type="InterPro" id="IPR000873">
    <property type="entry name" value="AMP-dep_synth/lig_dom"/>
</dbReference>
<dbReference type="Gramene" id="CDP20231">
    <property type="protein sequence ID" value="CDP20231"/>
    <property type="gene ID" value="GSCOC_T00002357001"/>
</dbReference>
<evidence type="ECO:0000259" key="3">
    <source>
        <dbReference type="Pfam" id="PF00501"/>
    </source>
</evidence>
<dbReference type="InParanoid" id="A0A068VHQ8"/>
<dbReference type="AlphaFoldDB" id="A0A068VHQ8"/>
<evidence type="ECO:0000256" key="1">
    <source>
        <dbReference type="ARBA" id="ARBA00004930"/>
    </source>
</evidence>
<dbReference type="PANTHER" id="PTHR44378">
    <property type="entry name" value="ACYL-ACTIVATING ENZYME 17, PEROXISOMAL-RELATED"/>
    <property type="match status" value="1"/>
</dbReference>
<dbReference type="STRING" id="49390.A0A068VHQ8"/>
<organism evidence="4 5">
    <name type="scientific">Coffea canephora</name>
    <name type="common">Robusta coffee</name>
    <dbReference type="NCBI Taxonomy" id="49390"/>
    <lineage>
        <taxon>Eukaryota</taxon>
        <taxon>Viridiplantae</taxon>
        <taxon>Streptophyta</taxon>
        <taxon>Embryophyta</taxon>
        <taxon>Tracheophyta</taxon>
        <taxon>Spermatophyta</taxon>
        <taxon>Magnoliopsida</taxon>
        <taxon>eudicotyledons</taxon>
        <taxon>Gunneridae</taxon>
        <taxon>Pentapetalae</taxon>
        <taxon>asterids</taxon>
        <taxon>lamiids</taxon>
        <taxon>Gentianales</taxon>
        <taxon>Rubiaceae</taxon>
        <taxon>Ixoroideae</taxon>
        <taxon>Gardenieae complex</taxon>
        <taxon>Bertiereae - Coffeeae clade</taxon>
        <taxon>Coffeeae</taxon>
        <taxon>Coffea</taxon>
    </lineage>
</organism>
<feature type="domain" description="AMP-dependent synthetase/ligase" evidence="3">
    <location>
        <begin position="68"/>
        <end position="123"/>
    </location>
</feature>
<dbReference type="SUPFAM" id="SSF56801">
    <property type="entry name" value="Acetyl-CoA synthetase-like"/>
    <property type="match status" value="1"/>
</dbReference>
<keyword evidence="5" id="KW-1185">Reference proteome</keyword>
<gene>
    <name evidence="4" type="ORF">GSCOC_T00002357001</name>
</gene>
<proteinExistence type="predicted"/>
<dbReference type="EMBL" id="HG740103">
    <property type="protein sequence ID" value="CDP20231.1"/>
    <property type="molecule type" value="Genomic_DNA"/>
</dbReference>
<evidence type="ECO:0000313" key="5">
    <source>
        <dbReference type="Proteomes" id="UP000295252"/>
    </source>
</evidence>
<comment type="pathway">
    <text evidence="1">Phytoalexin biosynthesis; 3,4',5-trihydroxystilbene biosynthesis; 3,4',5-trihydroxystilbene from trans-4-coumarate: step 1/2.</text>
</comment>
<evidence type="ECO:0000256" key="2">
    <source>
        <dbReference type="ARBA" id="ARBA00023051"/>
    </source>
</evidence>
<evidence type="ECO:0000313" key="4">
    <source>
        <dbReference type="EMBL" id="CDP20231.1"/>
    </source>
</evidence>
<reference evidence="5" key="1">
    <citation type="journal article" date="2014" name="Science">
        <title>The coffee genome provides insight into the convergent evolution of caffeine biosynthesis.</title>
        <authorList>
            <person name="Denoeud F."/>
            <person name="Carretero-Paulet L."/>
            <person name="Dereeper A."/>
            <person name="Droc G."/>
            <person name="Guyot R."/>
            <person name="Pietrella M."/>
            <person name="Zheng C."/>
            <person name="Alberti A."/>
            <person name="Anthony F."/>
            <person name="Aprea G."/>
            <person name="Aury J.M."/>
            <person name="Bento P."/>
            <person name="Bernard M."/>
            <person name="Bocs S."/>
            <person name="Campa C."/>
            <person name="Cenci A."/>
            <person name="Combes M.C."/>
            <person name="Crouzillat D."/>
            <person name="Da Silva C."/>
            <person name="Daddiego L."/>
            <person name="De Bellis F."/>
            <person name="Dussert S."/>
            <person name="Garsmeur O."/>
            <person name="Gayraud T."/>
            <person name="Guignon V."/>
            <person name="Jahn K."/>
            <person name="Jamilloux V."/>
            <person name="Joet T."/>
            <person name="Labadie K."/>
            <person name="Lan T."/>
            <person name="Leclercq J."/>
            <person name="Lepelley M."/>
            <person name="Leroy T."/>
            <person name="Li L.T."/>
            <person name="Librado P."/>
            <person name="Lopez L."/>
            <person name="Munoz A."/>
            <person name="Noel B."/>
            <person name="Pallavicini A."/>
            <person name="Perrotta G."/>
            <person name="Poncet V."/>
            <person name="Pot D."/>
            <person name="Priyono X."/>
            <person name="Rigoreau M."/>
            <person name="Rouard M."/>
            <person name="Rozas J."/>
            <person name="Tranchant-Dubreuil C."/>
            <person name="VanBuren R."/>
            <person name="Zhang Q."/>
            <person name="Andrade A.C."/>
            <person name="Argout X."/>
            <person name="Bertrand B."/>
            <person name="de Kochko A."/>
            <person name="Graziosi G."/>
            <person name="Henry R.J."/>
            <person name="Jayarama X."/>
            <person name="Ming R."/>
            <person name="Nagai C."/>
            <person name="Rounsley S."/>
            <person name="Sankoff D."/>
            <person name="Giuliano G."/>
            <person name="Albert V.A."/>
            <person name="Wincker P."/>
            <person name="Lashermes P."/>
        </authorList>
    </citation>
    <scope>NUCLEOTIDE SEQUENCE [LARGE SCALE GENOMIC DNA]</scope>
    <source>
        <strain evidence="5">cv. DH200-94</strain>
    </source>
</reference>
<keyword evidence="2" id="KW-0587">Phenylpropanoid metabolism</keyword>
<dbReference type="InterPro" id="IPR020845">
    <property type="entry name" value="AMP-binding_CS"/>
</dbReference>
<accession>A0A068VHQ8</accession>
<dbReference type="PROSITE" id="PS00455">
    <property type="entry name" value="AMP_BINDING"/>
    <property type="match status" value="1"/>
</dbReference>
<dbReference type="PhylomeDB" id="A0A068VHQ8"/>
<dbReference type="Gene3D" id="3.40.50.12780">
    <property type="entry name" value="N-terminal domain of ligase-like"/>
    <property type="match status" value="1"/>
</dbReference>
<dbReference type="Proteomes" id="UP000295252">
    <property type="component" value="Unassembled WGS sequence"/>
</dbReference>
<dbReference type="OMA" id="LFCTVIM"/>
<name>A0A068VHQ8_COFCA</name>
<dbReference type="InterPro" id="IPR042099">
    <property type="entry name" value="ANL_N_sf"/>
</dbReference>
<dbReference type="Pfam" id="PF00501">
    <property type="entry name" value="AMP-binding"/>
    <property type="match status" value="1"/>
</dbReference>
<sequence length="125" mass="14027">MSEIPILSTKIQDFILRGGRRVPLYSRVVEAAPYEAIVIPASGKELTVQLRCQDLSWNDFLSSVSNYFTPAYQPIDSVTNILFSSGTTGEPKAIPWTQHSPIRCAAVTWAHIDVQERDVFCWPTN</sequence>
<dbReference type="GO" id="GO:0009698">
    <property type="term" value="P:phenylpropanoid metabolic process"/>
    <property type="evidence" value="ECO:0007669"/>
    <property type="project" value="UniProtKB-KW"/>
</dbReference>
<protein>
    <submittedName>
        <fullName evidence="4">DH200=94 genomic scaffold, scaffold_1019</fullName>
    </submittedName>
</protein>
<dbReference type="PANTHER" id="PTHR44378:SF1">
    <property type="entry name" value="ACYL-ACTIVATING ENZYME 18, PEROXISOMAL-RELATED"/>
    <property type="match status" value="1"/>
</dbReference>